<accession>A0ABV2ESS9</accession>
<dbReference type="EMBL" id="JBEPLX010000014">
    <property type="protein sequence ID" value="MET3534235.1"/>
    <property type="molecule type" value="Genomic_DNA"/>
</dbReference>
<evidence type="ECO:0000256" key="1">
    <source>
        <dbReference type="SAM" id="Phobius"/>
    </source>
</evidence>
<feature type="transmembrane region" description="Helical" evidence="1">
    <location>
        <begin position="112"/>
        <end position="136"/>
    </location>
</feature>
<feature type="transmembrane region" description="Helical" evidence="1">
    <location>
        <begin position="20"/>
        <end position="43"/>
    </location>
</feature>
<protein>
    <recommendedName>
        <fullName evidence="4">DUF2975 domain-containing protein</fullName>
    </recommendedName>
</protein>
<dbReference type="InterPro" id="IPR021354">
    <property type="entry name" value="DUF2975"/>
</dbReference>
<evidence type="ECO:0000313" key="3">
    <source>
        <dbReference type="Proteomes" id="UP001549134"/>
    </source>
</evidence>
<evidence type="ECO:0008006" key="4">
    <source>
        <dbReference type="Google" id="ProtNLM"/>
    </source>
</evidence>
<gene>
    <name evidence="2" type="ORF">ABID50_001394</name>
</gene>
<sequence length="157" mass="17418">MSTSKPTYEDWSIRLTKICLILLFIAAVGLMSTGTWVVDLAIIYPSPFLQGDSRYLTMIILGYTLGVLAIIFLIHLYQLVTRIGKEQVFIPQNVRSLQILGREVGLATLVSFLLGISCYIPVLLITVAGIALTLVIRVIRNAFGKAVELQDQVDYTI</sequence>
<dbReference type="Proteomes" id="UP001549134">
    <property type="component" value="Unassembled WGS sequence"/>
</dbReference>
<keyword evidence="1" id="KW-0812">Transmembrane</keyword>
<name>A0ABV2ESS9_9STRE</name>
<comment type="caution">
    <text evidence="2">The sequence shown here is derived from an EMBL/GenBank/DDBJ whole genome shotgun (WGS) entry which is preliminary data.</text>
</comment>
<evidence type="ECO:0000313" key="2">
    <source>
        <dbReference type="EMBL" id="MET3534235.1"/>
    </source>
</evidence>
<proteinExistence type="predicted"/>
<dbReference type="GeneID" id="78826330"/>
<dbReference type="Pfam" id="PF11188">
    <property type="entry name" value="DUF2975"/>
    <property type="match status" value="1"/>
</dbReference>
<feature type="transmembrane region" description="Helical" evidence="1">
    <location>
        <begin position="55"/>
        <end position="77"/>
    </location>
</feature>
<organism evidence="2 3">
    <name type="scientific">Streptococcus parasuis</name>
    <dbReference type="NCBI Taxonomy" id="1501662"/>
    <lineage>
        <taxon>Bacteria</taxon>
        <taxon>Bacillati</taxon>
        <taxon>Bacillota</taxon>
        <taxon>Bacilli</taxon>
        <taxon>Lactobacillales</taxon>
        <taxon>Streptococcaceae</taxon>
        <taxon>Streptococcus</taxon>
    </lineage>
</organism>
<keyword evidence="3" id="KW-1185">Reference proteome</keyword>
<keyword evidence="1" id="KW-0472">Membrane</keyword>
<dbReference type="RefSeq" id="WP_024396649.1">
    <property type="nucleotide sequence ID" value="NZ_AP024276.1"/>
</dbReference>
<keyword evidence="1" id="KW-1133">Transmembrane helix</keyword>
<reference evidence="2 3" key="1">
    <citation type="submission" date="2024-06" db="EMBL/GenBank/DDBJ databases">
        <title>Genomic Encyclopedia of Type Strains, Phase IV (KMG-IV): sequencing the most valuable type-strain genomes for metagenomic binning, comparative biology and taxonomic classification.</title>
        <authorList>
            <person name="Goeker M."/>
        </authorList>
    </citation>
    <scope>NUCLEOTIDE SEQUENCE [LARGE SCALE GENOMIC DNA]</scope>
    <source>
        <strain evidence="2 3">DSM 29126</strain>
    </source>
</reference>